<evidence type="ECO:0000313" key="2">
    <source>
        <dbReference type="EMBL" id="PNT99580.1"/>
    </source>
</evidence>
<dbReference type="KEGG" id="cthd:CDO33_09320"/>
<proteinExistence type="predicted"/>
<keyword evidence="1" id="KW-1133">Transmembrane helix</keyword>
<dbReference type="OrthoDB" id="158445at2"/>
<evidence type="ECO:0000313" key="3">
    <source>
        <dbReference type="Proteomes" id="UP000236151"/>
    </source>
</evidence>
<comment type="caution">
    <text evidence="2">The sequence shown here is derived from an EMBL/GenBank/DDBJ whole genome shotgun (WGS) entry which is preliminary data.</text>
</comment>
<feature type="transmembrane region" description="Helical" evidence="1">
    <location>
        <begin position="123"/>
        <end position="141"/>
    </location>
</feature>
<protein>
    <recommendedName>
        <fullName evidence="4">Peptidase M50</fullName>
    </recommendedName>
</protein>
<sequence length="231" mass="25760">MKRVGKYFLILTLVLILWNSVIMKPLKIFTVFLHELGHSLMAFIFGYGIQSFNVNYNESGYVLAQSKGWFSSFMIANGGYLGSILFALLILSLKNTAFKNYILGGLAIVFLGITIKFSGFSFALLYAIIFAVFVIILYMLGNEKINDWVIDIMGIAAVSYAIYDTFVDTILLQINRYLGIIAGWGDKQPMTDAVQLANMTRIPAIVWGIIWLAVSLIAINATLIRPSKGKK</sequence>
<dbReference type="RefSeq" id="WP_103081277.1">
    <property type="nucleotide sequence ID" value="NZ_CP021850.1"/>
</dbReference>
<organism evidence="2 3">
    <name type="scientific">Clostridium thermosuccinogenes</name>
    <dbReference type="NCBI Taxonomy" id="84032"/>
    <lineage>
        <taxon>Bacteria</taxon>
        <taxon>Bacillati</taxon>
        <taxon>Bacillota</taxon>
        <taxon>Clostridia</taxon>
        <taxon>Eubacteriales</taxon>
        <taxon>Clostridiaceae</taxon>
        <taxon>Clostridium</taxon>
    </lineage>
</organism>
<feature type="transmembrane region" description="Helical" evidence="1">
    <location>
        <begin position="69"/>
        <end position="91"/>
    </location>
</feature>
<keyword evidence="1" id="KW-0812">Transmembrane</keyword>
<keyword evidence="3" id="KW-1185">Reference proteome</keyword>
<reference evidence="2 3" key="1">
    <citation type="submission" date="2017-06" db="EMBL/GenBank/DDBJ databases">
        <title>Investigating the central metabolism of Clostridium thermosuccinogenes.</title>
        <authorList>
            <person name="Koendjbiharie J.G."/>
            <person name="van Kranenburg R."/>
        </authorList>
    </citation>
    <scope>NUCLEOTIDE SEQUENCE [LARGE SCALE GENOMIC DNA]</scope>
    <source>
        <strain evidence="2 3">DSM 5806</strain>
    </source>
</reference>
<dbReference type="AlphaFoldDB" id="A0A2K2FFN0"/>
<evidence type="ECO:0008006" key="4">
    <source>
        <dbReference type="Google" id="ProtNLM"/>
    </source>
</evidence>
<keyword evidence="1" id="KW-0472">Membrane</keyword>
<dbReference type="Pfam" id="PF13398">
    <property type="entry name" value="Peptidase_M50B"/>
    <property type="match status" value="1"/>
</dbReference>
<dbReference type="EMBL" id="NIOJ01000017">
    <property type="protein sequence ID" value="PNT99580.1"/>
    <property type="molecule type" value="Genomic_DNA"/>
</dbReference>
<evidence type="ECO:0000256" key="1">
    <source>
        <dbReference type="SAM" id="Phobius"/>
    </source>
</evidence>
<accession>A0A2K2FFN0</accession>
<dbReference type="PANTHER" id="PTHR33979:SF2">
    <property type="entry name" value="PEPTIDASE M50B-LIKE-DOMAIN-CONTAINING PROTEIN"/>
    <property type="match status" value="1"/>
</dbReference>
<feature type="transmembrane region" description="Helical" evidence="1">
    <location>
        <begin position="204"/>
        <end position="224"/>
    </location>
</feature>
<dbReference type="InterPro" id="IPR049500">
    <property type="entry name" value="Peptidase_M50B-like"/>
</dbReference>
<feature type="transmembrane region" description="Helical" evidence="1">
    <location>
        <begin position="6"/>
        <end position="22"/>
    </location>
</feature>
<gene>
    <name evidence="2" type="ORF">CDQ84_08080</name>
</gene>
<feature type="transmembrane region" description="Helical" evidence="1">
    <location>
        <begin position="98"/>
        <end position="117"/>
    </location>
</feature>
<dbReference type="PANTHER" id="PTHR33979">
    <property type="entry name" value="OS02G0221600 PROTEIN"/>
    <property type="match status" value="1"/>
</dbReference>
<name>A0A2K2FFN0_9CLOT</name>
<feature type="transmembrane region" description="Helical" evidence="1">
    <location>
        <begin position="148"/>
        <end position="166"/>
    </location>
</feature>
<dbReference type="Proteomes" id="UP000236151">
    <property type="component" value="Unassembled WGS sequence"/>
</dbReference>